<evidence type="ECO:0000313" key="3">
    <source>
        <dbReference type="Proteomes" id="UP000308349"/>
    </source>
</evidence>
<comment type="caution">
    <text evidence="2">The sequence shown here is derived from an EMBL/GenBank/DDBJ whole genome shotgun (WGS) entry which is preliminary data.</text>
</comment>
<name>A0A5R8P8P6_9NOCA</name>
<dbReference type="Proteomes" id="UP000308349">
    <property type="component" value="Unassembled WGS sequence"/>
</dbReference>
<accession>A0A5R8P8P6</accession>
<dbReference type="AlphaFoldDB" id="A0A5R8P8P6"/>
<gene>
    <name evidence="2" type="ORF">FEK35_23040</name>
</gene>
<organism evidence="2 3">
    <name type="scientific">Nocardia cyriacigeorgica</name>
    <dbReference type="NCBI Taxonomy" id="135487"/>
    <lineage>
        <taxon>Bacteria</taxon>
        <taxon>Bacillati</taxon>
        <taxon>Actinomycetota</taxon>
        <taxon>Actinomycetes</taxon>
        <taxon>Mycobacteriales</taxon>
        <taxon>Nocardiaceae</taxon>
        <taxon>Nocardia</taxon>
    </lineage>
</organism>
<evidence type="ECO:0000313" key="2">
    <source>
        <dbReference type="EMBL" id="TLG01741.1"/>
    </source>
</evidence>
<protein>
    <submittedName>
        <fullName evidence="2">Uncharacterized protein</fullName>
    </submittedName>
</protein>
<sequence>MTDRHKSMSGTYPAPNHAQTRVFSAPSLADSGPHDVSCIHDTASPKPATPISGANDVADNQQTADRTPDLYAQAGEPRLRTSFDITVIDGVEGRRLAQVQANAIREVLTWWINHATRETSSTQDQQAA</sequence>
<reference evidence="2 3" key="1">
    <citation type="submission" date="2019-05" db="EMBL/GenBank/DDBJ databases">
        <title>Genomes sequences of two Nocardia cyriacigeorgica environmental isolates, type strains Nocardia asteroides ATCC 19247 and Nocardia cyriacigeorgica DSM 44484.</title>
        <authorList>
            <person name="Vautrin F."/>
            <person name="Bergeron E."/>
            <person name="Dubost A."/>
            <person name="Abrouk D."/>
            <person name="Rodriguez Nava V."/>
            <person name="Pujic P."/>
        </authorList>
    </citation>
    <scope>NUCLEOTIDE SEQUENCE [LARGE SCALE GENOMIC DNA]</scope>
    <source>
        <strain evidence="2 3">EML 1456</strain>
    </source>
</reference>
<evidence type="ECO:0000256" key="1">
    <source>
        <dbReference type="SAM" id="MobiDB-lite"/>
    </source>
</evidence>
<dbReference type="EMBL" id="VBUU01000029">
    <property type="protein sequence ID" value="TLG01741.1"/>
    <property type="molecule type" value="Genomic_DNA"/>
</dbReference>
<proteinExistence type="predicted"/>
<feature type="region of interest" description="Disordered" evidence="1">
    <location>
        <begin position="1"/>
        <end position="75"/>
    </location>
</feature>